<evidence type="ECO:0000259" key="1">
    <source>
        <dbReference type="PROSITE" id="PS51707"/>
    </source>
</evidence>
<dbReference type="InterPro" id="IPR023577">
    <property type="entry name" value="CYTH_domain"/>
</dbReference>
<dbReference type="SMART" id="SM01118">
    <property type="entry name" value="CYTH"/>
    <property type="match status" value="1"/>
</dbReference>
<dbReference type="Pfam" id="PF01928">
    <property type="entry name" value="CYTH"/>
    <property type="match status" value="1"/>
</dbReference>
<protein>
    <submittedName>
        <fullName evidence="2">CYTH domain-containing protein</fullName>
    </submittedName>
</protein>
<dbReference type="Gene3D" id="2.40.320.10">
    <property type="entry name" value="Hypothetical Protein Pfu-838710-001"/>
    <property type="match status" value="1"/>
</dbReference>
<organism evidence="2 3">
    <name type="scientific">Formosimonas limnophila</name>
    <dbReference type="NCBI Taxonomy" id="1384487"/>
    <lineage>
        <taxon>Bacteria</taxon>
        <taxon>Pseudomonadati</taxon>
        <taxon>Pseudomonadota</taxon>
        <taxon>Betaproteobacteria</taxon>
        <taxon>Burkholderiales</taxon>
        <taxon>Burkholderiaceae</taxon>
        <taxon>Formosimonas</taxon>
    </lineage>
</organism>
<gene>
    <name evidence="2" type="ORF">GCM10009007_15770</name>
</gene>
<dbReference type="InterPro" id="IPR039013">
    <property type="entry name" value="YgiF"/>
</dbReference>
<dbReference type="SUPFAM" id="SSF55154">
    <property type="entry name" value="CYTH-like phosphatases"/>
    <property type="match status" value="1"/>
</dbReference>
<keyword evidence="3" id="KW-1185">Reference proteome</keyword>
<reference evidence="2" key="1">
    <citation type="journal article" date="2014" name="Int. J. Syst. Evol. Microbiol.">
        <title>Complete genome sequence of Corynebacterium casei LMG S-19264T (=DSM 44701T), isolated from a smear-ripened cheese.</title>
        <authorList>
            <consortium name="US DOE Joint Genome Institute (JGI-PGF)"/>
            <person name="Walter F."/>
            <person name="Albersmeier A."/>
            <person name="Kalinowski J."/>
            <person name="Ruckert C."/>
        </authorList>
    </citation>
    <scope>NUCLEOTIDE SEQUENCE</scope>
    <source>
        <strain evidence="2">KCTC 32501</strain>
    </source>
</reference>
<accession>A0A8J3FZM4</accession>
<dbReference type="InterPro" id="IPR033469">
    <property type="entry name" value="CYTH-like_dom_sf"/>
</dbReference>
<dbReference type="GO" id="GO:0046872">
    <property type="term" value="F:metal ion binding"/>
    <property type="evidence" value="ECO:0007669"/>
    <property type="project" value="TreeGrafter"/>
</dbReference>
<dbReference type="PANTHER" id="PTHR39569">
    <property type="entry name" value="INORGANIC TRIPHOSPHATASE"/>
    <property type="match status" value="1"/>
</dbReference>
<comment type="caution">
    <text evidence="2">The sequence shown here is derived from an EMBL/GenBank/DDBJ whole genome shotgun (WGS) entry which is preliminary data.</text>
</comment>
<evidence type="ECO:0000313" key="2">
    <source>
        <dbReference type="EMBL" id="GHA75464.1"/>
    </source>
</evidence>
<sequence length="222" mass="25821">MISKTDEKVLNRMELEIALTLPDDLTVEAVHDWLQNQPHLRYVRTTALTNIYFDTETQDLKKQKAALRLRFDDDKNQWLQTLKTAGKTDDGISIRHEWENPLTDANINLTAFEPAAQNYLAAYINRLTPVFETNFERRIYHYEHNGEIHEYAIDHGAVWRTNQERNVGIYELEIELKQGSAEHLRLLASQAQIQLNAHPQTKSKAARGYELLDEAHNRSNLD</sequence>
<dbReference type="Proteomes" id="UP000614287">
    <property type="component" value="Unassembled WGS sequence"/>
</dbReference>
<dbReference type="CDD" id="cd07756">
    <property type="entry name" value="CYTH-like_Pase_CHAD"/>
    <property type="match status" value="1"/>
</dbReference>
<name>A0A8J3FZM4_9BURK</name>
<dbReference type="AlphaFoldDB" id="A0A8J3FZM4"/>
<reference evidence="2" key="2">
    <citation type="submission" date="2020-09" db="EMBL/GenBank/DDBJ databases">
        <authorList>
            <person name="Sun Q."/>
            <person name="Kim S."/>
        </authorList>
    </citation>
    <scope>NUCLEOTIDE SEQUENCE</scope>
    <source>
        <strain evidence="2">KCTC 32501</strain>
    </source>
</reference>
<evidence type="ECO:0000313" key="3">
    <source>
        <dbReference type="Proteomes" id="UP000614287"/>
    </source>
</evidence>
<proteinExistence type="predicted"/>
<dbReference type="PANTHER" id="PTHR39569:SF1">
    <property type="entry name" value="INORGANIC TRIPHOSPHATASE"/>
    <property type="match status" value="1"/>
</dbReference>
<dbReference type="EMBL" id="BMZG01000007">
    <property type="protein sequence ID" value="GHA75464.1"/>
    <property type="molecule type" value="Genomic_DNA"/>
</dbReference>
<dbReference type="RefSeq" id="WP_189493400.1">
    <property type="nucleotide sequence ID" value="NZ_BMZG01000007.1"/>
</dbReference>
<dbReference type="PROSITE" id="PS51707">
    <property type="entry name" value="CYTH"/>
    <property type="match status" value="1"/>
</dbReference>
<dbReference type="GO" id="GO:0050355">
    <property type="term" value="F:inorganic triphosphate phosphatase activity"/>
    <property type="evidence" value="ECO:0007669"/>
    <property type="project" value="InterPro"/>
</dbReference>
<feature type="domain" description="CYTH" evidence="1">
    <location>
        <begin position="12"/>
        <end position="215"/>
    </location>
</feature>